<reference evidence="2 3" key="1">
    <citation type="journal article" date="2019" name="Sci. Rep.">
        <title>Orb-weaving spider Araneus ventricosus genome elucidates the spidroin gene catalogue.</title>
        <authorList>
            <person name="Kono N."/>
            <person name="Nakamura H."/>
            <person name="Ohtoshi R."/>
            <person name="Moran D.A.P."/>
            <person name="Shinohara A."/>
            <person name="Yoshida Y."/>
            <person name="Fujiwara M."/>
            <person name="Mori M."/>
            <person name="Tomita M."/>
            <person name="Arakawa K."/>
        </authorList>
    </citation>
    <scope>NUCLEOTIDE SEQUENCE [LARGE SCALE GENOMIC DNA]</scope>
</reference>
<feature type="region of interest" description="Disordered" evidence="1">
    <location>
        <begin position="39"/>
        <end position="69"/>
    </location>
</feature>
<organism evidence="2 3">
    <name type="scientific">Araneus ventricosus</name>
    <name type="common">Orbweaver spider</name>
    <name type="synonym">Epeira ventricosa</name>
    <dbReference type="NCBI Taxonomy" id="182803"/>
    <lineage>
        <taxon>Eukaryota</taxon>
        <taxon>Metazoa</taxon>
        <taxon>Ecdysozoa</taxon>
        <taxon>Arthropoda</taxon>
        <taxon>Chelicerata</taxon>
        <taxon>Arachnida</taxon>
        <taxon>Araneae</taxon>
        <taxon>Araneomorphae</taxon>
        <taxon>Entelegynae</taxon>
        <taxon>Araneoidea</taxon>
        <taxon>Araneidae</taxon>
        <taxon>Araneus</taxon>
    </lineage>
</organism>
<dbReference type="EMBL" id="BGPR01187056">
    <property type="protein sequence ID" value="GBM80245.1"/>
    <property type="molecule type" value="Genomic_DNA"/>
</dbReference>
<feature type="region of interest" description="Disordered" evidence="1">
    <location>
        <begin position="1"/>
        <end position="26"/>
    </location>
</feature>
<evidence type="ECO:0000313" key="3">
    <source>
        <dbReference type="Proteomes" id="UP000499080"/>
    </source>
</evidence>
<keyword evidence="3" id="KW-1185">Reference proteome</keyword>
<proteinExistence type="predicted"/>
<comment type="caution">
    <text evidence="2">The sequence shown here is derived from an EMBL/GenBank/DDBJ whole genome shotgun (WGS) entry which is preliminary data.</text>
</comment>
<feature type="non-terminal residue" evidence="2">
    <location>
        <position position="1"/>
    </location>
</feature>
<dbReference type="AlphaFoldDB" id="A0A4Y2IRD3"/>
<accession>A0A4Y2IRD3</accession>
<sequence>FESTRGLFWDGSRNFEPKSDGEDDTPVGIFLSKFLQHASERSSNVAKRGQRERSASGGTRKAAENSDMQ</sequence>
<evidence type="ECO:0000313" key="2">
    <source>
        <dbReference type="EMBL" id="GBM80245.1"/>
    </source>
</evidence>
<dbReference type="Proteomes" id="UP000499080">
    <property type="component" value="Unassembled WGS sequence"/>
</dbReference>
<name>A0A4Y2IRD3_ARAVE</name>
<protein>
    <submittedName>
        <fullName evidence="2">Uncharacterized protein</fullName>
    </submittedName>
</protein>
<evidence type="ECO:0000256" key="1">
    <source>
        <dbReference type="SAM" id="MobiDB-lite"/>
    </source>
</evidence>
<gene>
    <name evidence="2" type="ORF">AVEN_209220_1</name>
</gene>